<keyword evidence="11 13" id="KW-0630">Potassium</keyword>
<evidence type="ECO:0000256" key="7">
    <source>
        <dbReference type="ARBA" id="ARBA00022741"/>
    </source>
</evidence>
<feature type="binding site" evidence="13">
    <location>
        <begin position="224"/>
        <end position="229"/>
    </location>
    <ligand>
        <name>ATP</name>
        <dbReference type="ChEBI" id="CHEBI:30616"/>
    </ligand>
</feature>
<feature type="binding site" evidence="13">
    <location>
        <position position="299"/>
    </location>
    <ligand>
        <name>K(+)</name>
        <dbReference type="ChEBI" id="CHEBI:29103"/>
    </ligand>
</feature>
<dbReference type="GO" id="GO:0005634">
    <property type="term" value="C:nucleus"/>
    <property type="evidence" value="ECO:0007669"/>
    <property type="project" value="UniProtKB-SubCell"/>
</dbReference>
<protein>
    <recommendedName>
        <fullName evidence="3 13">Ribokinase</fullName>
        <shortName evidence="13">RK</shortName>
        <ecNumber evidence="2 13">2.7.1.15</ecNumber>
    </recommendedName>
</protein>
<gene>
    <name evidence="16" type="primary">8236000</name>
    <name evidence="15" type="ORF">Phum_PHUM495730</name>
</gene>
<dbReference type="PANTHER" id="PTHR10584:SF166">
    <property type="entry name" value="RIBOKINASE"/>
    <property type="match status" value="1"/>
</dbReference>
<dbReference type="EMBL" id="DS235829">
    <property type="protein sequence ID" value="EEB17965.1"/>
    <property type="molecule type" value="Genomic_DNA"/>
</dbReference>
<organism>
    <name type="scientific">Pediculus humanus subsp. corporis</name>
    <name type="common">Body louse</name>
    <dbReference type="NCBI Taxonomy" id="121224"/>
    <lineage>
        <taxon>Eukaryota</taxon>
        <taxon>Metazoa</taxon>
        <taxon>Ecdysozoa</taxon>
        <taxon>Arthropoda</taxon>
        <taxon>Hexapoda</taxon>
        <taxon>Insecta</taxon>
        <taxon>Pterygota</taxon>
        <taxon>Neoptera</taxon>
        <taxon>Paraneoptera</taxon>
        <taxon>Psocodea</taxon>
        <taxon>Troctomorpha</taxon>
        <taxon>Phthiraptera</taxon>
        <taxon>Anoplura</taxon>
        <taxon>Pediculidae</taxon>
        <taxon>Pediculus</taxon>
    </lineage>
</organism>
<comment type="activity regulation">
    <text evidence="13">Activated by a monovalent cation that binds near, but not in, the active site. The most likely occupant of the site in vivo is potassium. Ion binding induces a conformational change that may alter substrate affinity.</text>
</comment>
<dbReference type="InterPro" id="IPR002139">
    <property type="entry name" value="Ribo/fructo_kinase"/>
</dbReference>
<keyword evidence="4 13" id="KW-0963">Cytoplasm</keyword>
<feature type="binding site" evidence="13">
    <location>
        <position position="252"/>
    </location>
    <ligand>
        <name>K(+)</name>
        <dbReference type="ChEBI" id="CHEBI:29103"/>
    </ligand>
</feature>
<accession>E0VX59</accession>
<dbReference type="CTD" id="8236000"/>
<dbReference type="PROSITE" id="PS00584">
    <property type="entry name" value="PFKB_KINASES_2"/>
    <property type="match status" value="1"/>
</dbReference>
<evidence type="ECO:0000313" key="16">
    <source>
        <dbReference type="EnsemblMetazoa" id="PHUM495730-PA"/>
    </source>
</evidence>
<keyword evidence="9 13" id="KW-0067">ATP-binding</keyword>
<feature type="binding site" evidence="13">
    <location>
        <position position="188"/>
    </location>
    <ligand>
        <name>ATP</name>
        <dbReference type="ChEBI" id="CHEBI:30616"/>
    </ligand>
</feature>
<dbReference type="GO" id="GO:0005829">
    <property type="term" value="C:cytosol"/>
    <property type="evidence" value="ECO:0007669"/>
    <property type="project" value="TreeGrafter"/>
</dbReference>
<comment type="cofactor">
    <cofactor evidence="13">
        <name>Mg(2+)</name>
        <dbReference type="ChEBI" id="CHEBI:18420"/>
    </cofactor>
    <text evidence="13">Requires a divalent cation, most likely magnesium in vivo, as an electrophilic catalyst to aid phosphoryl group transfer. It is the chelate of the metal and the nucleotide that is the actual substrate.</text>
</comment>
<comment type="function">
    <text evidence="13">Catalyzes the phosphorylation of ribose at O-5 in a reaction requiring ATP and magnesium. The resulting D-ribose-5-phosphate can then be used either for sythesis of nucleotides, histidine, and tryptophan, or as a component of the pentose phosphate pathway.</text>
</comment>
<dbReference type="NCBIfam" id="TIGR02152">
    <property type="entry name" value="D_ribokin_bact"/>
    <property type="match status" value="1"/>
</dbReference>
<feature type="binding site" evidence="13">
    <location>
        <position position="254"/>
    </location>
    <ligand>
        <name>K(+)</name>
        <dbReference type="ChEBI" id="CHEBI:29103"/>
    </ligand>
</feature>
<dbReference type="VEuPathDB" id="VectorBase:PHUM495730"/>
<feature type="binding site" evidence="13">
    <location>
        <position position="142"/>
    </location>
    <ligand>
        <name>substrate</name>
    </ligand>
</feature>
<dbReference type="InterPro" id="IPR002173">
    <property type="entry name" value="Carboh/pur_kinase_PfkB_CS"/>
</dbReference>
<dbReference type="InterPro" id="IPR011877">
    <property type="entry name" value="Ribokinase"/>
</dbReference>
<evidence type="ECO:0000313" key="15">
    <source>
        <dbReference type="EMBL" id="EEB17965.1"/>
    </source>
</evidence>
<dbReference type="AlphaFoldDB" id="E0VX59"/>
<name>E0VX59_PEDHC</name>
<evidence type="ECO:0000256" key="5">
    <source>
        <dbReference type="ARBA" id="ARBA00022679"/>
    </source>
</evidence>
<comment type="subcellular location">
    <subcellularLocation>
        <location evidence="13">Cytoplasm</location>
    </subcellularLocation>
    <subcellularLocation>
        <location evidence="13">Nucleus</location>
    </subcellularLocation>
</comment>
<dbReference type="EC" id="2.7.1.15" evidence="2 13"/>
<comment type="catalytic activity">
    <reaction evidence="13">
        <text>D-ribose + ATP = D-ribose 5-phosphate + ADP + H(+)</text>
        <dbReference type="Rhea" id="RHEA:13697"/>
        <dbReference type="ChEBI" id="CHEBI:15378"/>
        <dbReference type="ChEBI" id="CHEBI:30616"/>
        <dbReference type="ChEBI" id="CHEBI:47013"/>
        <dbReference type="ChEBI" id="CHEBI:78346"/>
        <dbReference type="ChEBI" id="CHEBI:456216"/>
        <dbReference type="EC" id="2.7.1.15"/>
    </reaction>
</comment>
<evidence type="ECO:0000256" key="4">
    <source>
        <dbReference type="ARBA" id="ARBA00022490"/>
    </source>
</evidence>
<dbReference type="EMBL" id="AAZO01006007">
    <property type="status" value="NOT_ANNOTATED_CDS"/>
    <property type="molecule type" value="Genomic_DNA"/>
</dbReference>
<keyword evidence="5 13" id="KW-0808">Transferase</keyword>
<feature type="binding site" evidence="13">
    <location>
        <position position="290"/>
    </location>
    <ligand>
        <name>K(+)</name>
        <dbReference type="ChEBI" id="CHEBI:29103"/>
    </ligand>
</feature>
<comment type="subunit">
    <text evidence="13">Homodimer.</text>
</comment>
<dbReference type="PANTHER" id="PTHR10584">
    <property type="entry name" value="SUGAR KINASE"/>
    <property type="match status" value="1"/>
</dbReference>
<sequence>MDAYDVVVVGSCMIDLICYAPRLPRNGETLYGTNFVMGFGGKGCNQCVSAKKLGANATIIARLGNDSFGQNYFNKLKEYEISTKYISITDGTPSGMAQITVSESGENHIIIVPGANKQLNESDVLKATEVIETCKVLMCQLEVSENATLKALQVKSNSKKGISILNASPANIKMNPLLFTLPDIFCVNETEAEIYTNVKINEQQHAVDAIKILLLKGCKKVIITLGEKGSVYGEKGNSNFICVPVLKVNAIDTTGAGDAFLGALSYFLSKHSKLDMEEMIKRANNIAALSVQKLGTQESFPIYYEVPKHLLT</sequence>
<comment type="similarity">
    <text evidence="1">Belongs to the carbohydrate kinase pfkB family.</text>
</comment>
<evidence type="ECO:0000256" key="2">
    <source>
        <dbReference type="ARBA" id="ARBA00012035"/>
    </source>
</evidence>
<reference evidence="16" key="3">
    <citation type="submission" date="2020-05" db="UniProtKB">
        <authorList>
            <consortium name="EnsemblMetazoa"/>
        </authorList>
    </citation>
    <scope>IDENTIFICATION</scope>
    <source>
        <strain evidence="16">USDA</strain>
    </source>
</reference>
<dbReference type="FunCoup" id="E0VX59">
    <property type="interactions" value="651"/>
</dbReference>
<feature type="binding site" evidence="13">
    <location>
        <position position="284"/>
    </location>
    <ligand>
        <name>ATP</name>
        <dbReference type="ChEBI" id="CHEBI:30616"/>
    </ligand>
</feature>
<feature type="binding site" evidence="13">
    <location>
        <position position="258"/>
    </location>
    <ligand>
        <name>substrate</name>
    </ligand>
</feature>
<dbReference type="InterPro" id="IPR029056">
    <property type="entry name" value="Ribokinase-like"/>
</dbReference>
<dbReference type="EnsemblMetazoa" id="PHUM495730-RA">
    <property type="protein sequence ID" value="PHUM495730-PA"/>
    <property type="gene ID" value="PHUM495730"/>
</dbReference>
<keyword evidence="12 13" id="KW-0119">Carbohydrate metabolism</keyword>
<keyword evidence="6 13" id="KW-0479">Metal-binding</keyword>
<reference evidence="15" key="1">
    <citation type="submission" date="2007-04" db="EMBL/GenBank/DDBJ databases">
        <title>Annotation of Pediculus humanus corporis strain USDA.</title>
        <authorList>
            <person name="Kirkness E."/>
            <person name="Hannick L."/>
            <person name="Hass B."/>
            <person name="Bruggner R."/>
            <person name="Lawson D."/>
            <person name="Bidwell S."/>
            <person name="Joardar V."/>
            <person name="Caler E."/>
            <person name="Walenz B."/>
            <person name="Inman J."/>
            <person name="Schobel S."/>
            <person name="Galinsky K."/>
            <person name="Amedeo P."/>
            <person name="Strausberg R."/>
        </authorList>
    </citation>
    <scope>NUCLEOTIDE SEQUENCE</scope>
    <source>
        <strain evidence="15">USDA</strain>
    </source>
</reference>
<dbReference type="GO" id="GO:0004747">
    <property type="term" value="F:ribokinase activity"/>
    <property type="evidence" value="ECO:0007669"/>
    <property type="project" value="UniProtKB-UniRule"/>
</dbReference>
<evidence type="ECO:0000259" key="14">
    <source>
        <dbReference type="Pfam" id="PF00294"/>
    </source>
</evidence>
<feature type="active site" description="Proton acceptor" evidence="13">
    <location>
        <position position="258"/>
    </location>
</feature>
<evidence type="ECO:0000256" key="8">
    <source>
        <dbReference type="ARBA" id="ARBA00022777"/>
    </source>
</evidence>
<dbReference type="Gene3D" id="3.40.1190.20">
    <property type="match status" value="1"/>
</dbReference>
<dbReference type="HAMAP" id="MF_01987">
    <property type="entry name" value="Ribokinase"/>
    <property type="match status" value="1"/>
</dbReference>
<dbReference type="eggNOG" id="KOG2855">
    <property type="taxonomic scope" value="Eukaryota"/>
</dbReference>
<dbReference type="InterPro" id="IPR011611">
    <property type="entry name" value="PfkB_dom"/>
</dbReference>
<evidence type="ECO:0000256" key="10">
    <source>
        <dbReference type="ARBA" id="ARBA00022842"/>
    </source>
</evidence>
<dbReference type="UniPathway" id="UPA00916">
    <property type="reaction ID" value="UER00889"/>
</dbReference>
<dbReference type="GO" id="GO:0046872">
    <property type="term" value="F:metal ion binding"/>
    <property type="evidence" value="ECO:0007669"/>
    <property type="project" value="UniProtKB-KW"/>
</dbReference>
<feature type="binding site" evidence="13">
    <location>
        <position position="293"/>
    </location>
    <ligand>
        <name>K(+)</name>
        <dbReference type="ChEBI" id="CHEBI:29103"/>
    </ligand>
</feature>
<keyword evidence="8 13" id="KW-0418">Kinase</keyword>
<keyword evidence="7 13" id="KW-0547">Nucleotide-binding</keyword>
<evidence type="ECO:0000256" key="9">
    <source>
        <dbReference type="ARBA" id="ARBA00022840"/>
    </source>
</evidence>
<feature type="binding site" evidence="13">
    <location>
        <begin position="257"/>
        <end position="258"/>
    </location>
    <ligand>
        <name>ATP</name>
        <dbReference type="ChEBI" id="CHEBI:30616"/>
    </ligand>
</feature>
<keyword evidence="17" id="KW-1185">Reference proteome</keyword>
<evidence type="ECO:0000256" key="12">
    <source>
        <dbReference type="ARBA" id="ARBA00023277"/>
    </source>
</evidence>
<dbReference type="HOGENOM" id="CLU_027634_2_3_1"/>
<comment type="similarity">
    <text evidence="13">Belongs to the carbohydrate kinase PfkB family. Ribokinase subfamily.</text>
</comment>
<dbReference type="OrthoDB" id="415590at2759"/>
<dbReference type="GO" id="GO:0019303">
    <property type="term" value="P:D-ribose catabolic process"/>
    <property type="evidence" value="ECO:0007669"/>
    <property type="project" value="UniProtKB-UniRule"/>
</dbReference>
<dbReference type="STRING" id="121224.E0VX59"/>
<dbReference type="OMA" id="DIVLIQQ"/>
<dbReference type="KEGG" id="phu:Phum_PHUM495730"/>
<evidence type="ECO:0000256" key="13">
    <source>
        <dbReference type="HAMAP-Rule" id="MF_03215"/>
    </source>
</evidence>
<evidence type="ECO:0000313" key="17">
    <source>
        <dbReference type="Proteomes" id="UP000009046"/>
    </source>
</evidence>
<evidence type="ECO:0000256" key="6">
    <source>
        <dbReference type="ARBA" id="ARBA00022723"/>
    </source>
</evidence>
<proteinExistence type="inferred from homology"/>
<dbReference type="Proteomes" id="UP000009046">
    <property type="component" value="Unassembled WGS sequence"/>
</dbReference>
<comment type="caution">
    <text evidence="13">Lacks conserved residue(s) required for the propagation of feature annotation.</text>
</comment>
<dbReference type="SUPFAM" id="SSF53613">
    <property type="entry name" value="Ribokinase-like"/>
    <property type="match status" value="1"/>
</dbReference>
<dbReference type="CDD" id="cd01174">
    <property type="entry name" value="ribokinase"/>
    <property type="match status" value="1"/>
</dbReference>
<evidence type="ECO:0000256" key="1">
    <source>
        <dbReference type="ARBA" id="ARBA00005380"/>
    </source>
</evidence>
<dbReference type="InParanoid" id="E0VX59"/>
<evidence type="ECO:0000256" key="3">
    <source>
        <dbReference type="ARBA" id="ARBA00016943"/>
    </source>
</evidence>
<feature type="binding site" evidence="13">
    <location>
        <begin position="41"/>
        <end position="45"/>
    </location>
    <ligand>
        <name>substrate</name>
    </ligand>
</feature>
<feature type="binding site" evidence="13">
    <location>
        <position position="295"/>
    </location>
    <ligand>
        <name>K(+)</name>
        <dbReference type="ChEBI" id="CHEBI:29103"/>
    </ligand>
</feature>
<dbReference type="PRINTS" id="PR00990">
    <property type="entry name" value="RIBOKINASE"/>
</dbReference>
<dbReference type="RefSeq" id="XP_002430703.1">
    <property type="nucleotide sequence ID" value="XM_002430658.1"/>
</dbReference>
<evidence type="ECO:0000256" key="11">
    <source>
        <dbReference type="ARBA" id="ARBA00022958"/>
    </source>
</evidence>
<dbReference type="Pfam" id="PF00294">
    <property type="entry name" value="PfkB"/>
    <property type="match status" value="1"/>
</dbReference>
<dbReference type="FunFam" id="3.40.1190.20:FF:000010">
    <property type="entry name" value="Ribokinase"/>
    <property type="match status" value="1"/>
</dbReference>
<keyword evidence="13" id="KW-0539">Nucleus</keyword>
<feature type="domain" description="Carbohydrate kinase PfkB" evidence="14">
    <location>
        <begin position="5"/>
        <end position="301"/>
    </location>
</feature>
<keyword evidence="10 13" id="KW-0460">Magnesium</keyword>
<reference evidence="15" key="2">
    <citation type="submission" date="2007-04" db="EMBL/GenBank/DDBJ databases">
        <title>The genome of the human body louse.</title>
        <authorList>
            <consortium name="The Human Body Louse Genome Consortium"/>
            <person name="Kirkness E."/>
            <person name="Walenz B."/>
            <person name="Hass B."/>
            <person name="Bruggner R."/>
            <person name="Strausberg R."/>
        </authorList>
    </citation>
    <scope>NUCLEOTIDE SEQUENCE</scope>
    <source>
        <strain evidence="15">USDA</strain>
    </source>
</reference>
<dbReference type="GeneID" id="8236000"/>
<feature type="binding site" evidence="13">
    <location>
        <begin position="13"/>
        <end position="15"/>
    </location>
    <ligand>
        <name>substrate</name>
    </ligand>
</feature>
<dbReference type="GO" id="GO:0005524">
    <property type="term" value="F:ATP binding"/>
    <property type="evidence" value="ECO:0007669"/>
    <property type="project" value="UniProtKB-UniRule"/>
</dbReference>
<comment type="pathway">
    <text evidence="13">Carbohydrate metabolism; D-ribose degradation; D-ribose 5-phosphate from beta-D-ribopyranose: step 2/2.</text>
</comment>